<dbReference type="SUPFAM" id="SSF55729">
    <property type="entry name" value="Acyl-CoA N-acyltransferases (Nat)"/>
    <property type="match status" value="1"/>
</dbReference>
<dbReference type="EC" id="2.3.1.82" evidence="4"/>
<dbReference type="PANTHER" id="PTHR31438:SF1">
    <property type="entry name" value="LYSINE N-ACYLTRANSFERASE C17G9.06C-RELATED"/>
    <property type="match status" value="1"/>
</dbReference>
<gene>
    <name evidence="4" type="ORF">GGR16_001910</name>
</gene>
<feature type="domain" description="N-acetyltransferase" evidence="3">
    <location>
        <begin position="6"/>
        <end position="164"/>
    </location>
</feature>
<dbReference type="GO" id="GO:0046677">
    <property type="term" value="P:response to antibiotic"/>
    <property type="evidence" value="ECO:0007669"/>
    <property type="project" value="UniProtKB-KW"/>
</dbReference>
<reference evidence="4 5" key="1">
    <citation type="submission" date="2020-08" db="EMBL/GenBank/DDBJ databases">
        <title>Genomic Encyclopedia of Type Strains, Phase IV (KMG-IV): sequencing the most valuable type-strain genomes for metagenomic binning, comparative biology and taxonomic classification.</title>
        <authorList>
            <person name="Goeker M."/>
        </authorList>
    </citation>
    <scope>NUCLEOTIDE SEQUENCE [LARGE SCALE GENOMIC DNA]</scope>
    <source>
        <strain evidence="4 5">DSM 103737</strain>
    </source>
</reference>
<dbReference type="Gene3D" id="3.40.630.30">
    <property type="match status" value="1"/>
</dbReference>
<dbReference type="RefSeq" id="WP_183316444.1">
    <property type="nucleotide sequence ID" value="NZ_JACIEN010000002.1"/>
</dbReference>
<evidence type="ECO:0000256" key="1">
    <source>
        <dbReference type="ARBA" id="ARBA00004924"/>
    </source>
</evidence>
<evidence type="ECO:0000313" key="5">
    <source>
        <dbReference type="Proteomes" id="UP000577362"/>
    </source>
</evidence>
<dbReference type="GO" id="GO:0019290">
    <property type="term" value="P:siderophore biosynthetic process"/>
    <property type="evidence" value="ECO:0007669"/>
    <property type="project" value="InterPro"/>
</dbReference>
<dbReference type="PANTHER" id="PTHR31438">
    <property type="entry name" value="LYSINE N-ACYLTRANSFERASE C17G9.06C-RELATED"/>
    <property type="match status" value="1"/>
</dbReference>
<dbReference type="InterPro" id="IPR000182">
    <property type="entry name" value="GNAT_dom"/>
</dbReference>
<dbReference type="EMBL" id="JACIEN010000002">
    <property type="protein sequence ID" value="MBB4016881.1"/>
    <property type="molecule type" value="Genomic_DNA"/>
</dbReference>
<keyword evidence="4" id="KW-0012">Acyltransferase</keyword>
<sequence length="170" mass="18586">MSASPYSFEPVTEADLGLLGRWIATPHVAAWWGEVESELEGIRSDLADPAMEAFIVAHAGRPIGFLQSYVVHAEPDHPYADQPAGARGIDQFIGEADMVGLGHGTAFIRRFCEMLERAGVPRIVTDPNPSNARAIRAYEKAGFRPLEERDTPFGRVLLMARDGAAQRGQQ</sequence>
<proteinExistence type="predicted"/>
<comment type="pathway">
    <text evidence="1">Siderophore biosynthesis.</text>
</comment>
<protein>
    <submittedName>
        <fullName evidence="4">Aminoglycoside 6'-N-acetyltransferase</fullName>
        <ecNumber evidence="4">2.3.1.82</ecNumber>
    </submittedName>
</protein>
<accession>A0A840BTV2</accession>
<dbReference type="InterPro" id="IPR016181">
    <property type="entry name" value="Acyl_CoA_acyltransferase"/>
</dbReference>
<keyword evidence="4" id="KW-0808">Transferase</keyword>
<evidence type="ECO:0000313" key="4">
    <source>
        <dbReference type="EMBL" id="MBB4016881.1"/>
    </source>
</evidence>
<dbReference type="GO" id="GO:0047663">
    <property type="term" value="F:aminoglycoside 6'-N-acetyltransferase activity"/>
    <property type="evidence" value="ECO:0007669"/>
    <property type="project" value="UniProtKB-EC"/>
</dbReference>
<organism evidence="4 5">
    <name type="scientific">Chelatococcus caeni</name>
    <dbReference type="NCBI Taxonomy" id="1348468"/>
    <lineage>
        <taxon>Bacteria</taxon>
        <taxon>Pseudomonadati</taxon>
        <taxon>Pseudomonadota</taxon>
        <taxon>Alphaproteobacteria</taxon>
        <taxon>Hyphomicrobiales</taxon>
        <taxon>Chelatococcaceae</taxon>
        <taxon>Chelatococcus</taxon>
    </lineage>
</organism>
<dbReference type="Pfam" id="PF13523">
    <property type="entry name" value="Acetyltransf_8"/>
    <property type="match status" value="1"/>
</dbReference>
<name>A0A840BTV2_9HYPH</name>
<keyword evidence="2" id="KW-0046">Antibiotic resistance</keyword>
<dbReference type="SMART" id="SM01006">
    <property type="entry name" value="AlcB"/>
    <property type="match status" value="1"/>
</dbReference>
<dbReference type="InterPro" id="IPR019432">
    <property type="entry name" value="Acyltransferase_MbtK/IucB-like"/>
</dbReference>
<evidence type="ECO:0000259" key="3">
    <source>
        <dbReference type="PROSITE" id="PS51186"/>
    </source>
</evidence>
<comment type="caution">
    <text evidence="4">The sequence shown here is derived from an EMBL/GenBank/DDBJ whole genome shotgun (WGS) entry which is preliminary data.</text>
</comment>
<dbReference type="AlphaFoldDB" id="A0A840BTV2"/>
<dbReference type="PROSITE" id="PS51186">
    <property type="entry name" value="GNAT"/>
    <property type="match status" value="1"/>
</dbReference>
<dbReference type="Proteomes" id="UP000577362">
    <property type="component" value="Unassembled WGS sequence"/>
</dbReference>
<evidence type="ECO:0000256" key="2">
    <source>
        <dbReference type="ARBA" id="ARBA00023251"/>
    </source>
</evidence>
<keyword evidence="5" id="KW-1185">Reference proteome</keyword>